<protein>
    <submittedName>
        <fullName evidence="1">Uncharacterized protein</fullName>
    </submittedName>
</protein>
<reference evidence="2" key="1">
    <citation type="submission" date="2018-12" db="EMBL/GenBank/DDBJ databases">
        <title>The complete genome of Metarhizium rileyi, a key fungal pathogen of Lepidoptera.</title>
        <authorList>
            <person name="Binneck E."/>
            <person name="Lastra C.C.L."/>
            <person name="Sosa-Gomez D.R."/>
        </authorList>
    </citation>
    <scope>NUCLEOTIDE SEQUENCE [LARGE SCALE GENOMIC DNA]</scope>
    <source>
        <strain evidence="2">Cep018-CH2</strain>
    </source>
</reference>
<sequence length="107" mass="12287">MSRQSQRLAQIDDRLRELDGIIQDLHERENQVQGMLNLIAGVPIVDQAQVSRSASSSTRCRARGEVVGIQERKASYENTIVEIREAIHRYCLELNALQQEKWTLAQR</sequence>
<dbReference type="Proteomes" id="UP000317257">
    <property type="component" value="Unassembled WGS sequence"/>
</dbReference>
<accession>A0A5C6GA71</accession>
<evidence type="ECO:0000313" key="1">
    <source>
        <dbReference type="EMBL" id="TWU72703.1"/>
    </source>
</evidence>
<proteinExistence type="predicted"/>
<comment type="caution">
    <text evidence="1">The sequence shown here is derived from an EMBL/GenBank/DDBJ whole genome shotgun (WGS) entry which is preliminary data.</text>
</comment>
<dbReference type="EMBL" id="SBHS01000025">
    <property type="protein sequence ID" value="TWU72703.1"/>
    <property type="molecule type" value="Genomic_DNA"/>
</dbReference>
<evidence type="ECO:0000313" key="2">
    <source>
        <dbReference type="Proteomes" id="UP000317257"/>
    </source>
</evidence>
<name>A0A5C6GA71_METRR</name>
<dbReference type="AlphaFoldDB" id="A0A5C6GA71"/>
<organism evidence="1 2">
    <name type="scientific">Metarhizium rileyi (strain RCEF 4871)</name>
    <name type="common">Nomuraea rileyi</name>
    <dbReference type="NCBI Taxonomy" id="1649241"/>
    <lineage>
        <taxon>Eukaryota</taxon>
        <taxon>Fungi</taxon>
        <taxon>Dikarya</taxon>
        <taxon>Ascomycota</taxon>
        <taxon>Pezizomycotina</taxon>
        <taxon>Sordariomycetes</taxon>
        <taxon>Hypocreomycetidae</taxon>
        <taxon>Hypocreales</taxon>
        <taxon>Clavicipitaceae</taxon>
        <taxon>Metarhizium</taxon>
    </lineage>
</organism>
<gene>
    <name evidence="1" type="ORF">ED733_004067</name>
</gene>